<dbReference type="OrthoDB" id="5111289at2"/>
<protein>
    <recommendedName>
        <fullName evidence="3">Minor tail protein</fullName>
    </recommendedName>
</protein>
<dbReference type="AlphaFoldDB" id="A0A3P3VV95"/>
<dbReference type="Proteomes" id="UP000274391">
    <property type="component" value="Unassembled WGS sequence"/>
</dbReference>
<sequence>MIWIDDIEIGFHTPSSAGLIVTEKGIDGWYDLPGVKSKVEEREGTDGAFPLRSSDLEYSARTVTAHLAYVGDSREFAVDVYTRFNALAHKVIPVRVLDVDDTLVDGWVEVEFGPKWRTSGEFAVTVNTADPRRYESAPQRVQLVGAGSTGGFTYPVKYPIVYGNVAGPSQSGTVYNRGSAESWPVITVHGNILGGFTLMDSLGRSITYRDDVMLSAPVVIDCRRRVALVQGVNRSRALTARGWFDVPKQRDLTLSFIPAQVGDSWADVEFRSAWI</sequence>
<evidence type="ECO:0000313" key="1">
    <source>
        <dbReference type="EMBL" id="RRJ85898.1"/>
    </source>
</evidence>
<organism evidence="1 2">
    <name type="scientific">Gulosibacter macacae</name>
    <dbReference type="NCBI Taxonomy" id="2488791"/>
    <lineage>
        <taxon>Bacteria</taxon>
        <taxon>Bacillati</taxon>
        <taxon>Actinomycetota</taxon>
        <taxon>Actinomycetes</taxon>
        <taxon>Micrococcales</taxon>
        <taxon>Microbacteriaceae</taxon>
        <taxon>Gulosibacter</taxon>
    </lineage>
</organism>
<accession>A0A3P3VV95</accession>
<dbReference type="RefSeq" id="WP_124973416.1">
    <property type="nucleotide sequence ID" value="NZ_RQVS01000014.1"/>
</dbReference>
<keyword evidence="2" id="KW-1185">Reference proteome</keyword>
<evidence type="ECO:0008006" key="3">
    <source>
        <dbReference type="Google" id="ProtNLM"/>
    </source>
</evidence>
<reference evidence="1 2" key="1">
    <citation type="submission" date="2018-11" db="EMBL/GenBank/DDBJ databases">
        <title>YIM 102482-1 draft genome.</title>
        <authorList>
            <person name="Li G."/>
            <person name="Jiang Y."/>
        </authorList>
    </citation>
    <scope>NUCLEOTIDE SEQUENCE [LARGE SCALE GENOMIC DNA]</scope>
    <source>
        <strain evidence="1 2">YIM 102482-1</strain>
    </source>
</reference>
<comment type="caution">
    <text evidence="1">The sequence shown here is derived from an EMBL/GenBank/DDBJ whole genome shotgun (WGS) entry which is preliminary data.</text>
</comment>
<name>A0A3P3VV95_9MICO</name>
<evidence type="ECO:0000313" key="2">
    <source>
        <dbReference type="Proteomes" id="UP000274391"/>
    </source>
</evidence>
<proteinExistence type="predicted"/>
<gene>
    <name evidence="1" type="ORF">EG850_10945</name>
</gene>
<dbReference type="EMBL" id="RQVS01000014">
    <property type="protein sequence ID" value="RRJ85898.1"/>
    <property type="molecule type" value="Genomic_DNA"/>
</dbReference>